<keyword evidence="2" id="KW-1185">Reference proteome</keyword>
<dbReference type="Proteomes" id="UP000299102">
    <property type="component" value="Unassembled WGS sequence"/>
</dbReference>
<dbReference type="PANTHER" id="PTHR31389">
    <property type="entry name" value="LD39211P"/>
    <property type="match status" value="1"/>
</dbReference>
<dbReference type="AlphaFoldDB" id="A0A4C1V008"/>
<reference evidence="1 2" key="1">
    <citation type="journal article" date="2019" name="Commun. Biol.">
        <title>The bagworm genome reveals a unique fibroin gene that provides high tensile strength.</title>
        <authorList>
            <person name="Kono N."/>
            <person name="Nakamura H."/>
            <person name="Ohtoshi R."/>
            <person name="Tomita M."/>
            <person name="Numata K."/>
            <person name="Arakawa K."/>
        </authorList>
    </citation>
    <scope>NUCLEOTIDE SEQUENCE [LARGE SCALE GENOMIC DNA]</scope>
</reference>
<dbReference type="STRING" id="151549.A0A4C1V008"/>
<evidence type="ECO:0000313" key="2">
    <source>
        <dbReference type="Proteomes" id="UP000299102"/>
    </source>
</evidence>
<comment type="caution">
    <text evidence="1">The sequence shown here is derived from an EMBL/GenBank/DDBJ whole genome shotgun (WGS) entry which is preliminary data.</text>
</comment>
<organism evidence="1 2">
    <name type="scientific">Eumeta variegata</name>
    <name type="common">Bagworm moth</name>
    <name type="synonym">Eumeta japonica</name>
    <dbReference type="NCBI Taxonomy" id="151549"/>
    <lineage>
        <taxon>Eukaryota</taxon>
        <taxon>Metazoa</taxon>
        <taxon>Ecdysozoa</taxon>
        <taxon>Arthropoda</taxon>
        <taxon>Hexapoda</taxon>
        <taxon>Insecta</taxon>
        <taxon>Pterygota</taxon>
        <taxon>Neoptera</taxon>
        <taxon>Endopterygota</taxon>
        <taxon>Lepidoptera</taxon>
        <taxon>Glossata</taxon>
        <taxon>Ditrysia</taxon>
        <taxon>Tineoidea</taxon>
        <taxon>Psychidae</taxon>
        <taxon>Oiketicinae</taxon>
        <taxon>Eumeta</taxon>
    </lineage>
</organism>
<protein>
    <submittedName>
        <fullName evidence="1">Uncharacterized protein</fullName>
    </submittedName>
</protein>
<dbReference type="EMBL" id="BGZK01000254">
    <property type="protein sequence ID" value="GBP32068.1"/>
    <property type="molecule type" value="Genomic_DNA"/>
</dbReference>
<dbReference type="OrthoDB" id="6414280at2759"/>
<name>A0A4C1V008_EUMVA</name>
<gene>
    <name evidence="1" type="ORF">EVAR_21102_1</name>
</gene>
<proteinExistence type="predicted"/>
<accession>A0A4C1V008</accession>
<evidence type="ECO:0000313" key="1">
    <source>
        <dbReference type="EMBL" id="GBP32068.1"/>
    </source>
</evidence>
<dbReference type="PANTHER" id="PTHR31389:SF4">
    <property type="entry name" value="LD39211P"/>
    <property type="match status" value="1"/>
</dbReference>
<sequence>MQLLGVGDCAPELWHNVSVPSIVTYARGEQHAQAVGFIRAVAARLPHSLLLYNLGLTSHSYNIITNYCNSSKCIIIDFNLDAFPSHVSDENIHAYRPLIIQHALSRTGGVVFADNWQRWVGDEAQLRSAWTLAAGEGRAGVAAWARRTAVTSLTHPRMFHYLHARLDDFLFVPMVDVSRMMVARSATLDRIMKRWIQCALTLDCIMPIGAQSGGCRFDKKPQYRYSGCHGQDASALSIILGLHFGFEEAQYTVRPRRVLWRRATEAAALAEFTELERNTTEEFRSDRTSDHALTQRST</sequence>